<feature type="coiled-coil region" evidence="1">
    <location>
        <begin position="207"/>
        <end position="234"/>
    </location>
</feature>
<organism evidence="4 5">
    <name type="scientific">Dethiobacter alkaliphilus AHT 1</name>
    <dbReference type="NCBI Taxonomy" id="555088"/>
    <lineage>
        <taxon>Bacteria</taxon>
        <taxon>Bacillati</taxon>
        <taxon>Bacillota</taxon>
        <taxon>Dethiobacteria</taxon>
        <taxon>Dethiobacterales</taxon>
        <taxon>Dethiobacteraceae</taxon>
        <taxon>Dethiobacter</taxon>
    </lineage>
</organism>
<keyword evidence="5" id="KW-1185">Reference proteome</keyword>
<dbReference type="InterPro" id="IPR002509">
    <property type="entry name" value="NODB_dom"/>
</dbReference>
<dbReference type="CDD" id="cd10950">
    <property type="entry name" value="CE4_BsYlxY_like"/>
    <property type="match status" value="1"/>
</dbReference>
<dbReference type="SUPFAM" id="SSF88713">
    <property type="entry name" value="Glycoside hydrolase/deacetylase"/>
    <property type="match status" value="1"/>
</dbReference>
<gene>
    <name evidence="4" type="ORF">DealDRAFT_2430</name>
</gene>
<dbReference type="GO" id="GO:0016020">
    <property type="term" value="C:membrane"/>
    <property type="evidence" value="ECO:0007669"/>
    <property type="project" value="TreeGrafter"/>
</dbReference>
<reference evidence="4 5" key="1">
    <citation type="submission" date="2009-02" db="EMBL/GenBank/DDBJ databases">
        <title>Sequencing of the draft genome and assembly of Dethiobacter alkaliphilus AHT 1.</title>
        <authorList>
            <consortium name="US DOE Joint Genome Institute (JGI-PGF)"/>
            <person name="Lucas S."/>
            <person name="Copeland A."/>
            <person name="Lapidus A."/>
            <person name="Glavina del Rio T."/>
            <person name="Dalin E."/>
            <person name="Tice H."/>
            <person name="Bruce D."/>
            <person name="Goodwin L."/>
            <person name="Pitluck S."/>
            <person name="Larimer F."/>
            <person name="Land M.L."/>
            <person name="Hauser L."/>
            <person name="Muyzer G."/>
        </authorList>
    </citation>
    <scope>NUCLEOTIDE SEQUENCE [LARGE SCALE GENOMIC DNA]</scope>
    <source>
        <strain evidence="4 5">AHT 1</strain>
    </source>
</reference>
<evidence type="ECO:0000256" key="1">
    <source>
        <dbReference type="SAM" id="Coils"/>
    </source>
</evidence>
<keyword evidence="1" id="KW-0175">Coiled coil</keyword>
<keyword evidence="2" id="KW-1133">Transmembrane helix</keyword>
<keyword evidence="2" id="KW-0812">Transmembrane</keyword>
<evidence type="ECO:0000259" key="3">
    <source>
        <dbReference type="PROSITE" id="PS51677"/>
    </source>
</evidence>
<dbReference type="RefSeq" id="WP_008517799.1">
    <property type="nucleotide sequence ID" value="NZ_ACJM01000013.1"/>
</dbReference>
<dbReference type="GO" id="GO:0016810">
    <property type="term" value="F:hydrolase activity, acting on carbon-nitrogen (but not peptide) bonds"/>
    <property type="evidence" value="ECO:0007669"/>
    <property type="project" value="InterPro"/>
</dbReference>
<dbReference type="eggNOG" id="COG0726">
    <property type="taxonomic scope" value="Bacteria"/>
</dbReference>
<dbReference type="Proteomes" id="UP000006443">
    <property type="component" value="Unassembled WGS sequence"/>
</dbReference>
<accession>C0GIX1</accession>
<dbReference type="AlphaFoldDB" id="C0GIX1"/>
<protein>
    <submittedName>
        <fullName evidence="4">Polysaccharide deacetylase</fullName>
    </submittedName>
</protein>
<dbReference type="STRING" id="555088.DealDRAFT_2430"/>
<proteinExistence type="predicted"/>
<comment type="caution">
    <text evidence="4">The sequence shown here is derived from an EMBL/GenBank/DDBJ whole genome shotgun (WGS) entry which is preliminary data.</text>
</comment>
<feature type="transmembrane region" description="Helical" evidence="2">
    <location>
        <begin position="12"/>
        <end position="31"/>
    </location>
</feature>
<evidence type="ECO:0000313" key="4">
    <source>
        <dbReference type="EMBL" id="EEG76785.1"/>
    </source>
</evidence>
<dbReference type="PROSITE" id="PS51677">
    <property type="entry name" value="NODB"/>
    <property type="match status" value="1"/>
</dbReference>
<feature type="domain" description="NodB homology" evidence="3">
    <location>
        <begin position="143"/>
        <end position="320"/>
    </location>
</feature>
<name>C0GIX1_DETAL</name>
<evidence type="ECO:0000256" key="2">
    <source>
        <dbReference type="SAM" id="Phobius"/>
    </source>
</evidence>
<dbReference type="InterPro" id="IPR050248">
    <property type="entry name" value="Polysacc_deacetylase_ArnD"/>
</dbReference>
<keyword evidence="2" id="KW-0472">Membrane</keyword>
<evidence type="ECO:0000313" key="5">
    <source>
        <dbReference type="Proteomes" id="UP000006443"/>
    </source>
</evidence>
<dbReference type="GO" id="GO:0005975">
    <property type="term" value="P:carbohydrate metabolic process"/>
    <property type="evidence" value="ECO:0007669"/>
    <property type="project" value="InterPro"/>
</dbReference>
<dbReference type="InterPro" id="IPR011330">
    <property type="entry name" value="Glyco_hydro/deAcase_b/a-brl"/>
</dbReference>
<dbReference type="PANTHER" id="PTHR10587:SF80">
    <property type="entry name" value="CHITOOLIGOSACCHARIDE DEACETYLASE"/>
    <property type="match status" value="1"/>
</dbReference>
<dbReference type="Gene3D" id="3.20.20.370">
    <property type="entry name" value="Glycoside hydrolase/deacetylase"/>
    <property type="match status" value="1"/>
</dbReference>
<dbReference type="EMBL" id="ACJM01000013">
    <property type="protein sequence ID" value="EEG76785.1"/>
    <property type="molecule type" value="Genomic_DNA"/>
</dbReference>
<sequence>MRYRYFNVLNGRQLIVIIILLGMLLLVFQGYRRINHYPKNIRQNVFFAGSNLGGLTPQEAETVINRLAEEKAIPPVEAVLDPETNGVIPELSGLEVDVAATLQQIVEAEENSKVQPVYREIPAAVTLADFPERPLYQGNPAKPQVAFLVNVAWGNEYLQEMLDVLEQEKAQATFFLVGRWARANEEEAKSIVDAGFAVANHGYSDAISMANATYDQAKEDIKAANDAIEELTGKRPAYFSPHKGELNANVLKAAAEENCRLILWTVDTVDWMLPGVDVMVDKILSKSQNGSLILMHPTEQTADFLREVIPQLRSRGLEPVTLAELLSPSRPEKDVAEP</sequence>
<dbReference type="Pfam" id="PF01522">
    <property type="entry name" value="Polysacc_deac_1"/>
    <property type="match status" value="1"/>
</dbReference>
<dbReference type="PANTHER" id="PTHR10587">
    <property type="entry name" value="GLYCOSYL TRANSFERASE-RELATED"/>
    <property type="match status" value="1"/>
</dbReference>